<gene>
    <name evidence="3" type="ORF">ULMA_19290</name>
</gene>
<keyword evidence="3" id="KW-0378">Hydrolase</keyword>
<dbReference type="OrthoDB" id="9792074at2"/>
<sequence>MKAKLYLTRLLIIAVYTIATTQVFAQSEQTFTVSQLIGTGNPDIVGETYTSKMHKDAKTAFLKMKAAAAKEGFDIEVVSSYRSFQRQREIFESKYNKFTKQGLSPEQAIDKIIEYSTIPGTSRHHWGTDIDIIDANVPRPKSVLQEKNFHGNGPFCKLKEWLNKNAESFGFYEVYTDNANRKGFEYEPWHFSYAPVSIPMLKAYRALDVKAIMQAEKIKGSDFFTDQFIAKYRKENILDINPDLL</sequence>
<feature type="chain" id="PRO_5023859139" evidence="1">
    <location>
        <begin position="26"/>
        <end position="245"/>
    </location>
</feature>
<dbReference type="InterPro" id="IPR052179">
    <property type="entry name" value="DD-CPase-like"/>
</dbReference>
<dbReference type="Proteomes" id="UP000326509">
    <property type="component" value="Unassembled WGS sequence"/>
</dbReference>
<accession>A0A5J4J202</accession>
<reference evidence="3 4" key="1">
    <citation type="submission" date="2019-08" db="EMBL/GenBank/DDBJ databases">
        <title>Draft genome sequence of Ulvibacter marinus type strain NBRC 109484.</title>
        <authorList>
            <person name="Kawano K."/>
            <person name="Ushijima N."/>
            <person name="Kihara M."/>
            <person name="Itoh H."/>
        </authorList>
    </citation>
    <scope>NUCLEOTIDE SEQUENCE [LARGE SCALE GENOMIC DNA]</scope>
    <source>
        <strain evidence="3 4">NBRC 109484</strain>
    </source>
</reference>
<keyword evidence="1" id="KW-0732">Signal</keyword>
<feature type="domain" description="D-alanyl-D-alanine carboxypeptidase-like core" evidence="2">
    <location>
        <begin position="51"/>
        <end position="195"/>
    </location>
</feature>
<dbReference type="InterPro" id="IPR003709">
    <property type="entry name" value="VanY-like_core_dom"/>
</dbReference>
<dbReference type="RefSeq" id="WP_151674272.1">
    <property type="nucleotide sequence ID" value="NZ_BKCG01000004.1"/>
</dbReference>
<keyword evidence="3" id="KW-0121">Carboxypeptidase</keyword>
<dbReference type="InterPro" id="IPR009045">
    <property type="entry name" value="Zn_M74/Hedgehog-like"/>
</dbReference>
<dbReference type="GO" id="GO:0006508">
    <property type="term" value="P:proteolysis"/>
    <property type="evidence" value="ECO:0007669"/>
    <property type="project" value="InterPro"/>
</dbReference>
<feature type="signal peptide" evidence="1">
    <location>
        <begin position="1"/>
        <end position="25"/>
    </location>
</feature>
<dbReference type="GO" id="GO:0004180">
    <property type="term" value="F:carboxypeptidase activity"/>
    <property type="evidence" value="ECO:0007669"/>
    <property type="project" value="UniProtKB-KW"/>
</dbReference>
<dbReference type="EMBL" id="BKCG01000004">
    <property type="protein sequence ID" value="GER59821.1"/>
    <property type="molecule type" value="Genomic_DNA"/>
</dbReference>
<organism evidence="3 4">
    <name type="scientific">Patiriisocius marinus</name>
    <dbReference type="NCBI Taxonomy" id="1397112"/>
    <lineage>
        <taxon>Bacteria</taxon>
        <taxon>Pseudomonadati</taxon>
        <taxon>Bacteroidota</taxon>
        <taxon>Flavobacteriia</taxon>
        <taxon>Flavobacteriales</taxon>
        <taxon>Flavobacteriaceae</taxon>
        <taxon>Patiriisocius</taxon>
    </lineage>
</organism>
<proteinExistence type="predicted"/>
<name>A0A5J4J202_9FLAO</name>
<dbReference type="SUPFAM" id="SSF55166">
    <property type="entry name" value="Hedgehog/DD-peptidase"/>
    <property type="match status" value="1"/>
</dbReference>
<dbReference type="CDD" id="cd14847">
    <property type="entry name" value="DD-carboxypeptidase_like"/>
    <property type="match status" value="1"/>
</dbReference>
<evidence type="ECO:0000313" key="4">
    <source>
        <dbReference type="Proteomes" id="UP000326509"/>
    </source>
</evidence>
<evidence type="ECO:0000256" key="1">
    <source>
        <dbReference type="SAM" id="SignalP"/>
    </source>
</evidence>
<evidence type="ECO:0000259" key="2">
    <source>
        <dbReference type="Pfam" id="PF02557"/>
    </source>
</evidence>
<dbReference type="AlphaFoldDB" id="A0A5J4J202"/>
<dbReference type="PANTHER" id="PTHR34385:SF1">
    <property type="entry name" value="PEPTIDOGLYCAN L-ALANYL-D-GLUTAMATE ENDOPEPTIDASE CWLK"/>
    <property type="match status" value="1"/>
</dbReference>
<dbReference type="Gene3D" id="3.30.1380.10">
    <property type="match status" value="1"/>
</dbReference>
<evidence type="ECO:0000313" key="3">
    <source>
        <dbReference type="EMBL" id="GER59821.1"/>
    </source>
</evidence>
<protein>
    <submittedName>
        <fullName evidence="3">D-alanyl-D-alanine carboxypeptidase</fullName>
    </submittedName>
</protein>
<keyword evidence="4" id="KW-1185">Reference proteome</keyword>
<dbReference type="PANTHER" id="PTHR34385">
    <property type="entry name" value="D-ALANYL-D-ALANINE CARBOXYPEPTIDASE"/>
    <property type="match status" value="1"/>
</dbReference>
<keyword evidence="3" id="KW-0645">Protease</keyword>
<dbReference type="Pfam" id="PF02557">
    <property type="entry name" value="VanY"/>
    <property type="match status" value="1"/>
</dbReference>
<comment type="caution">
    <text evidence="3">The sequence shown here is derived from an EMBL/GenBank/DDBJ whole genome shotgun (WGS) entry which is preliminary data.</text>
</comment>